<evidence type="ECO:0000256" key="3">
    <source>
        <dbReference type="SAM" id="MobiDB-lite"/>
    </source>
</evidence>
<reference evidence="6" key="2">
    <citation type="submission" date="2020-09" db="EMBL/GenBank/DDBJ databases">
        <authorList>
            <person name="Sun Q."/>
            <person name="Zhou Y."/>
        </authorList>
    </citation>
    <scope>NUCLEOTIDE SEQUENCE</scope>
    <source>
        <strain evidence="6">CGMCC 4.7201</strain>
    </source>
</reference>
<gene>
    <name evidence="6" type="ORF">GCM10012280_52080</name>
</gene>
<name>A0A918E0P9_9ACTN</name>
<evidence type="ECO:0000313" key="6">
    <source>
        <dbReference type="EMBL" id="GGO95273.1"/>
    </source>
</evidence>
<reference evidence="6" key="1">
    <citation type="journal article" date="2014" name="Int. J. Syst. Evol. Microbiol.">
        <title>Complete genome sequence of Corynebacterium casei LMG S-19264T (=DSM 44701T), isolated from a smear-ripened cheese.</title>
        <authorList>
            <consortium name="US DOE Joint Genome Institute (JGI-PGF)"/>
            <person name="Walter F."/>
            <person name="Albersmeier A."/>
            <person name="Kalinowski J."/>
            <person name="Ruckert C."/>
        </authorList>
    </citation>
    <scope>NUCLEOTIDE SEQUENCE</scope>
    <source>
        <strain evidence="6">CGMCC 4.7201</strain>
    </source>
</reference>
<feature type="region of interest" description="Disordered" evidence="3">
    <location>
        <begin position="39"/>
        <end position="65"/>
    </location>
</feature>
<comment type="similarity">
    <text evidence="1">Belongs to the leucine-binding protein family.</text>
</comment>
<proteinExistence type="inferred from homology"/>
<keyword evidence="7" id="KW-1185">Reference proteome</keyword>
<evidence type="ECO:0000256" key="2">
    <source>
        <dbReference type="ARBA" id="ARBA00022729"/>
    </source>
</evidence>
<evidence type="ECO:0000313" key="7">
    <source>
        <dbReference type="Proteomes" id="UP000641932"/>
    </source>
</evidence>
<sequence>MRTGVTAVRSAGPGRAAAAAAAVLALVCAVATGCGSRLPESDFTARPSGTPGAVDGNTASDTGVTPDRVKIGIVTSATSPVGGGAFTGPRDGARAFFAALNRAGGVHGRKVDVVTCDDGGSGVGNNQCVHGLIDRDKVFAFTAGSVLDYAGAAYTSAKGVPDVGGQPIGTAYDTYPHLYGIYGSDAPRDGTPGWGGTLYAGTEVYRYFKERLHARTAAVVSYNQADSARYADQVRRGLKREGYRVVDEQVDFALPNFQAVAADLRAKGVDVVFDAMDIHGNSQLCRAMDAAGVRVAAKVTNVQNWSASVPDDYRGSPTCRNSLWATSSSRNYEDTGHPEVRAFRAGMDAYAKAGGQVSGPLSQWQLEGWAAALQLTDAMASCGAHLTRSCVERYLGRDHPYDAHGLLVPTDFVVSPTPPTSRRTCLDVARWEDAKGWVTQAADMDRNCFQVPQLPYRP</sequence>
<dbReference type="EMBL" id="BMMS01000025">
    <property type="protein sequence ID" value="GGO95273.1"/>
    <property type="molecule type" value="Genomic_DNA"/>
</dbReference>
<protein>
    <recommendedName>
        <fullName evidence="5">Leucine-binding protein domain-containing protein</fullName>
    </recommendedName>
</protein>
<dbReference type="AlphaFoldDB" id="A0A918E0P9"/>
<organism evidence="6 7">
    <name type="scientific">Wenjunlia tyrosinilytica</name>
    <dbReference type="NCBI Taxonomy" id="1544741"/>
    <lineage>
        <taxon>Bacteria</taxon>
        <taxon>Bacillati</taxon>
        <taxon>Actinomycetota</taxon>
        <taxon>Actinomycetes</taxon>
        <taxon>Kitasatosporales</taxon>
        <taxon>Streptomycetaceae</taxon>
        <taxon>Wenjunlia</taxon>
    </lineage>
</organism>
<keyword evidence="2 4" id="KW-0732">Signal</keyword>
<feature type="signal peptide" evidence="4">
    <location>
        <begin position="1"/>
        <end position="31"/>
    </location>
</feature>
<dbReference type="Proteomes" id="UP000641932">
    <property type="component" value="Unassembled WGS sequence"/>
</dbReference>
<dbReference type="InterPro" id="IPR028082">
    <property type="entry name" value="Peripla_BP_I"/>
</dbReference>
<evidence type="ECO:0000256" key="4">
    <source>
        <dbReference type="SAM" id="SignalP"/>
    </source>
</evidence>
<dbReference type="PANTHER" id="PTHR47235:SF1">
    <property type="entry name" value="BLR6548 PROTEIN"/>
    <property type="match status" value="1"/>
</dbReference>
<comment type="caution">
    <text evidence="6">The sequence shown here is derived from an EMBL/GenBank/DDBJ whole genome shotgun (WGS) entry which is preliminary data.</text>
</comment>
<dbReference type="Gene3D" id="3.40.50.2300">
    <property type="match status" value="2"/>
</dbReference>
<dbReference type="PROSITE" id="PS51257">
    <property type="entry name" value="PROKAR_LIPOPROTEIN"/>
    <property type="match status" value="1"/>
</dbReference>
<dbReference type="Pfam" id="PF13458">
    <property type="entry name" value="Peripla_BP_6"/>
    <property type="match status" value="1"/>
</dbReference>
<dbReference type="SUPFAM" id="SSF53822">
    <property type="entry name" value="Periplasmic binding protein-like I"/>
    <property type="match status" value="1"/>
</dbReference>
<feature type="domain" description="Leucine-binding protein" evidence="5">
    <location>
        <begin position="69"/>
        <end position="410"/>
    </location>
</feature>
<dbReference type="InterPro" id="IPR028081">
    <property type="entry name" value="Leu-bd"/>
</dbReference>
<dbReference type="CDD" id="cd06341">
    <property type="entry name" value="PBP1_ABC_ligand_binding-like"/>
    <property type="match status" value="1"/>
</dbReference>
<evidence type="ECO:0000259" key="5">
    <source>
        <dbReference type="Pfam" id="PF13458"/>
    </source>
</evidence>
<evidence type="ECO:0000256" key="1">
    <source>
        <dbReference type="ARBA" id="ARBA00010062"/>
    </source>
</evidence>
<dbReference type="PANTHER" id="PTHR47235">
    <property type="entry name" value="BLR6548 PROTEIN"/>
    <property type="match status" value="1"/>
</dbReference>
<accession>A0A918E0P9</accession>
<feature type="chain" id="PRO_5039424426" description="Leucine-binding protein domain-containing protein" evidence="4">
    <location>
        <begin position="32"/>
        <end position="458"/>
    </location>
</feature>